<feature type="transmembrane region" description="Helical" evidence="7">
    <location>
        <begin position="679"/>
        <end position="698"/>
    </location>
</feature>
<keyword evidence="5" id="KW-0175">Coiled coil</keyword>
<feature type="transmembrane region" description="Helical" evidence="7">
    <location>
        <begin position="953"/>
        <end position="976"/>
    </location>
</feature>
<dbReference type="GO" id="GO:0042391">
    <property type="term" value="P:regulation of membrane potential"/>
    <property type="evidence" value="ECO:0007669"/>
    <property type="project" value="InterPro"/>
</dbReference>
<dbReference type="EMBL" id="MDYQ01000152">
    <property type="protein sequence ID" value="PRP80369.1"/>
    <property type="molecule type" value="Genomic_DNA"/>
</dbReference>
<feature type="transmembrane region" description="Helical" evidence="7">
    <location>
        <begin position="710"/>
        <end position="728"/>
    </location>
</feature>
<feature type="region of interest" description="Disordered" evidence="6">
    <location>
        <begin position="1"/>
        <end position="112"/>
    </location>
</feature>
<dbReference type="GO" id="GO:0003676">
    <property type="term" value="F:nucleic acid binding"/>
    <property type="evidence" value="ECO:0007669"/>
    <property type="project" value="InterPro"/>
</dbReference>
<dbReference type="Pfam" id="PF01585">
    <property type="entry name" value="G-patch"/>
    <property type="match status" value="1"/>
</dbReference>
<feature type="compositionally biased region" description="Basic and acidic residues" evidence="6">
    <location>
        <begin position="1214"/>
        <end position="1225"/>
    </location>
</feature>
<evidence type="ECO:0000313" key="10">
    <source>
        <dbReference type="Proteomes" id="UP000241769"/>
    </source>
</evidence>
<feature type="domain" description="G-patch" evidence="8">
    <location>
        <begin position="112"/>
        <end position="158"/>
    </location>
</feature>
<evidence type="ECO:0000256" key="6">
    <source>
        <dbReference type="SAM" id="MobiDB-lite"/>
    </source>
</evidence>
<dbReference type="OrthoDB" id="29221at2759"/>
<evidence type="ECO:0000256" key="4">
    <source>
        <dbReference type="ARBA" id="ARBA00023136"/>
    </source>
</evidence>
<feature type="coiled-coil region" evidence="5">
    <location>
        <begin position="253"/>
        <end position="280"/>
    </location>
</feature>
<keyword evidence="10" id="KW-1185">Reference proteome</keyword>
<comment type="subcellular location">
    <subcellularLocation>
        <location evidence="1">Membrane</location>
        <topology evidence="1">Multi-pass membrane protein</topology>
    </subcellularLocation>
</comment>
<gene>
    <name evidence="9" type="ORF">PROFUN_11938</name>
</gene>
<feature type="transmembrane region" description="Helical" evidence="7">
    <location>
        <begin position="737"/>
        <end position="754"/>
    </location>
</feature>
<feature type="transmembrane region" description="Helical" evidence="7">
    <location>
        <begin position="988"/>
        <end position="1012"/>
    </location>
</feature>
<feature type="transmembrane region" description="Helical" evidence="7">
    <location>
        <begin position="806"/>
        <end position="823"/>
    </location>
</feature>
<dbReference type="GO" id="GO:0120029">
    <property type="term" value="P:proton export across plasma membrane"/>
    <property type="evidence" value="ECO:0007669"/>
    <property type="project" value="InterPro"/>
</dbReference>
<feature type="compositionally biased region" description="Low complexity" evidence="6">
    <location>
        <begin position="1161"/>
        <end position="1181"/>
    </location>
</feature>
<evidence type="ECO:0000256" key="1">
    <source>
        <dbReference type="ARBA" id="ARBA00004141"/>
    </source>
</evidence>
<keyword evidence="2 7" id="KW-0812">Transmembrane</keyword>
<keyword evidence="4 7" id="KW-0472">Membrane</keyword>
<dbReference type="STRING" id="1890364.A0A2P6N8U3"/>
<evidence type="ECO:0000256" key="2">
    <source>
        <dbReference type="ARBA" id="ARBA00022692"/>
    </source>
</evidence>
<sequence length="1245" mass="142023">MPGGLGFNDDEEEEGFVSLGKPPRKKKKMWDDMGSSEEENDRPSFSGTKKKGISFTPAGSTEDDANTEDADMSFGKKGGLGSSMLYGGGKKNKEKGGNKKTSTPTGSDWDYRSSIGSKLLKANGWKEGQGLGKNGEGINRPIEVKLRGKRAGLGAEGSERTQQQIEDFPTEGDLEDKKKGKTVGGVVREKRWKKKTKYVTADPHPPQVNVKKSTIIDMTGETSRVVDISQVATSKPGGGNFLPELTNNINLLSDMAEAELVTLENKRAQVEKELKDKTREHDVLSMTHQEVRKKEEGLSYIKMILGKCKAKLVASEISLKDLGKAFELLQIKYPEEYGKLDLPLLAATMALPVVKRNLAEWDPLSHPSLGSEQIHQWKKLTAYDTEEEEEEENDLYLQLCTLTVLPILRRTITTWDAKRESFQMEEVYDAWSTTLPTSIKKEILEDLIYPKLQRAIENWDLSVDTPLIHRWIFPWLRHLTRQLEGLYPTIRQKMSLYLKKWKENKDSKDMVLPWKDLWNEVQMASVTSKLVPQLTYAIQTLKVDPNAQSMREIEDLMYWRDIIGDNKVADILDQHFFPKWLHLLYVWLLTSNNFAEISRWYDGWRKVFEVLIQENKIRVNLYNGLNMILNTINNKNAVLNDGSDNATPLHIAYAFLGGYIVLMILVGYLVKNRFFISEAFISIVVGILLGPYVSRLLIPSNWGDEYEITLEFTRIVIGVQVMIAGVALPRAYFRKEWVSMLILLGPLMLFMWMISSLGLEAMAIGACVAPTDPVLANSVVKGRFADEHVPPHLQNLLSAESGANDGAGYPFLFLSLYLLNYPVGEAIGKWFYLNIAYNIILSCIIGFVAGYVAKRLLKFAEGREWTDKESFFAYTLALAIFIEGVVSILGSDDLLSNFVAGMTFAWDDWFVEKAEEAHFQDIVDNFLTLSIFVYIGISLPWGHYQSTGLNMDIWRLFLLSAWILLLRRLPFIVAFYKFIPAVRTFREALFCGWFGPIGVGAVFYAMIVRIYFTENEGHERLRDIVWPVVSWLIISSVFVHGNTVPTLQIGRKVRKSEGSLLLSKKKRKEIKEEEERKSMDEERKSIEMQRMKESQERREKEREESDEEEEVRRGGETDAALARVIREKIQNNRKMLFYKQGDKIIIEDPRSGTTRVYTPPRSESNSRTSSTRSLRKSSTSNRPKKVYDEISYQEGNDIITEDTKGRHVRVNGKTRRETREDENKLSRSSSQEGSFRSKISGLLRR</sequence>
<dbReference type="InterPro" id="IPR022783">
    <property type="entry name" value="GCFC_dom"/>
</dbReference>
<evidence type="ECO:0000256" key="3">
    <source>
        <dbReference type="ARBA" id="ARBA00022989"/>
    </source>
</evidence>
<evidence type="ECO:0000313" key="9">
    <source>
        <dbReference type="EMBL" id="PRP80369.1"/>
    </source>
</evidence>
<feature type="compositionally biased region" description="Low complexity" evidence="6">
    <location>
        <begin position="1226"/>
        <end position="1237"/>
    </location>
</feature>
<feature type="region of interest" description="Disordered" evidence="6">
    <location>
        <begin position="1149"/>
        <end position="1245"/>
    </location>
</feature>
<dbReference type="InParanoid" id="A0A2P6N8U3"/>
<dbReference type="Pfam" id="PF07842">
    <property type="entry name" value="GCFC"/>
    <property type="match status" value="1"/>
</dbReference>
<organism evidence="9 10">
    <name type="scientific">Planoprotostelium fungivorum</name>
    <dbReference type="NCBI Taxonomy" id="1890364"/>
    <lineage>
        <taxon>Eukaryota</taxon>
        <taxon>Amoebozoa</taxon>
        <taxon>Evosea</taxon>
        <taxon>Variosea</taxon>
        <taxon>Cavosteliida</taxon>
        <taxon>Cavosteliaceae</taxon>
        <taxon>Planoprotostelium</taxon>
    </lineage>
</organism>
<feature type="compositionally biased region" description="Basic and acidic residues" evidence="6">
    <location>
        <begin position="1071"/>
        <end position="1103"/>
    </location>
</feature>
<dbReference type="Pfam" id="PF00999">
    <property type="entry name" value="Na_H_Exchanger"/>
    <property type="match status" value="1"/>
</dbReference>
<feature type="transmembrane region" description="Helical" evidence="7">
    <location>
        <begin position="651"/>
        <end position="670"/>
    </location>
</feature>
<protein>
    <recommendedName>
        <fullName evidence="8">G-patch domain-containing protein</fullName>
    </recommendedName>
</protein>
<feature type="transmembrane region" description="Helical" evidence="7">
    <location>
        <begin position="922"/>
        <end position="941"/>
    </location>
</feature>
<dbReference type="GO" id="GO:0036376">
    <property type="term" value="P:sodium ion export across plasma membrane"/>
    <property type="evidence" value="ECO:0007669"/>
    <property type="project" value="InterPro"/>
</dbReference>
<feature type="region of interest" description="Disordered" evidence="6">
    <location>
        <begin position="1071"/>
        <end position="1116"/>
    </location>
</feature>
<feature type="transmembrane region" description="Helical" evidence="7">
    <location>
        <begin position="871"/>
        <end position="889"/>
    </location>
</feature>
<dbReference type="PROSITE" id="PS50174">
    <property type="entry name" value="G_PATCH"/>
    <property type="match status" value="1"/>
</dbReference>
<dbReference type="InterPro" id="IPR006153">
    <property type="entry name" value="Cation/H_exchanger_TM"/>
</dbReference>
<feature type="compositionally biased region" description="Acidic residues" evidence="6">
    <location>
        <begin position="61"/>
        <end position="71"/>
    </location>
</feature>
<dbReference type="InterPro" id="IPR000467">
    <property type="entry name" value="G_patch_dom"/>
</dbReference>
<dbReference type="SMART" id="SM00443">
    <property type="entry name" value="G_patch"/>
    <property type="match status" value="1"/>
</dbReference>
<evidence type="ECO:0000256" key="5">
    <source>
        <dbReference type="SAM" id="Coils"/>
    </source>
</evidence>
<name>A0A2P6N8U3_9EUKA</name>
<dbReference type="PANTHER" id="PTHR31382:SF1">
    <property type="entry name" value="SODIUM ION_PROTON EXCHANGER (EUROFUNG)"/>
    <property type="match status" value="1"/>
</dbReference>
<dbReference type="InterPro" id="IPR004712">
    <property type="entry name" value="Na+/H+_antiporter_fungi"/>
</dbReference>
<evidence type="ECO:0000256" key="7">
    <source>
        <dbReference type="SAM" id="Phobius"/>
    </source>
</evidence>
<feature type="region of interest" description="Disordered" evidence="6">
    <location>
        <begin position="151"/>
        <end position="182"/>
    </location>
</feature>
<accession>A0A2P6N8U3</accession>
<keyword evidence="3 7" id="KW-1133">Transmembrane helix</keyword>
<feature type="transmembrane region" description="Helical" evidence="7">
    <location>
        <begin position="1024"/>
        <end position="1044"/>
    </location>
</feature>
<dbReference type="AlphaFoldDB" id="A0A2P6N8U3"/>
<dbReference type="PANTHER" id="PTHR31382">
    <property type="entry name" value="NA(+)/H(+) ANTIPORTER"/>
    <property type="match status" value="1"/>
</dbReference>
<dbReference type="GO" id="GO:0005886">
    <property type="term" value="C:plasma membrane"/>
    <property type="evidence" value="ECO:0007669"/>
    <property type="project" value="InterPro"/>
</dbReference>
<feature type="transmembrane region" description="Helical" evidence="7">
    <location>
        <begin position="830"/>
        <end position="851"/>
    </location>
</feature>
<comment type="caution">
    <text evidence="9">The sequence shown here is derived from an EMBL/GenBank/DDBJ whole genome shotgun (WGS) entry which is preliminary data.</text>
</comment>
<dbReference type="InterPro" id="IPR038770">
    <property type="entry name" value="Na+/solute_symporter_sf"/>
</dbReference>
<dbReference type="GO" id="GO:0015385">
    <property type="term" value="F:sodium:proton antiporter activity"/>
    <property type="evidence" value="ECO:0007669"/>
    <property type="project" value="InterPro"/>
</dbReference>
<feature type="compositionally biased region" description="Gly residues" evidence="6">
    <location>
        <begin position="76"/>
        <end position="89"/>
    </location>
</feature>
<dbReference type="Proteomes" id="UP000241769">
    <property type="component" value="Unassembled WGS sequence"/>
</dbReference>
<dbReference type="Gene3D" id="1.20.1530.20">
    <property type="match status" value="1"/>
</dbReference>
<proteinExistence type="predicted"/>
<evidence type="ECO:0000259" key="8">
    <source>
        <dbReference type="PROSITE" id="PS50174"/>
    </source>
</evidence>
<reference evidence="9 10" key="1">
    <citation type="journal article" date="2018" name="Genome Biol. Evol.">
        <title>Multiple Roots of Fruiting Body Formation in Amoebozoa.</title>
        <authorList>
            <person name="Hillmann F."/>
            <person name="Forbes G."/>
            <person name="Novohradska S."/>
            <person name="Ferling I."/>
            <person name="Riege K."/>
            <person name="Groth M."/>
            <person name="Westermann M."/>
            <person name="Marz M."/>
            <person name="Spaller T."/>
            <person name="Winckler T."/>
            <person name="Schaap P."/>
            <person name="Glockner G."/>
        </authorList>
    </citation>
    <scope>NUCLEOTIDE SEQUENCE [LARGE SCALE GENOMIC DNA]</scope>
    <source>
        <strain evidence="9 10">Jena</strain>
    </source>
</reference>